<sequence>MIFRQRARRTWGSSTPSVRRSSPVYANDHLPPHFHILHPDFEALIVIETFATYAGSLKGTAGRDAMSWAVENIQAIKTEWNRVNPRWPIQ</sequence>
<dbReference type="Proteomes" id="UP001431010">
    <property type="component" value="Chromosome"/>
</dbReference>
<evidence type="ECO:0000256" key="1">
    <source>
        <dbReference type="SAM" id="MobiDB-lite"/>
    </source>
</evidence>
<organism evidence="2 3">
    <name type="scientific">Bradyrhizobium ontarionense</name>
    <dbReference type="NCBI Taxonomy" id="2898149"/>
    <lineage>
        <taxon>Bacteria</taxon>
        <taxon>Pseudomonadati</taxon>
        <taxon>Pseudomonadota</taxon>
        <taxon>Alphaproteobacteria</taxon>
        <taxon>Hyphomicrobiales</taxon>
        <taxon>Nitrobacteraceae</taxon>
        <taxon>Bradyrhizobium</taxon>
    </lineage>
</organism>
<feature type="region of interest" description="Disordered" evidence="1">
    <location>
        <begin position="1"/>
        <end position="21"/>
    </location>
</feature>
<dbReference type="Pfam" id="PF13711">
    <property type="entry name" value="DUF4160"/>
    <property type="match status" value="1"/>
</dbReference>
<dbReference type="InterPro" id="IPR025427">
    <property type="entry name" value="DUF4160"/>
</dbReference>
<gene>
    <name evidence="2" type="ORF">LQG66_36460</name>
</gene>
<keyword evidence="3" id="KW-1185">Reference proteome</keyword>
<protein>
    <submittedName>
        <fullName evidence="2">DUF4160 domain-containing protein</fullName>
    </submittedName>
</protein>
<reference evidence="2" key="1">
    <citation type="journal article" date="2024" name="Antonie Van Leeuwenhoek">
        <title>Bradyrhizobium ontarionense sp. nov., a novel bacterial symbiont isolated from Aeschynomene indica (Indian jointvetch), harbours photosynthesis, nitrogen fixation and nitrous oxide (N2O) reductase genes.</title>
        <authorList>
            <person name="Bromfield E.S.P."/>
            <person name="Cloutier S."/>
        </authorList>
    </citation>
    <scope>NUCLEOTIDE SEQUENCE</scope>
    <source>
        <strain evidence="2">A19</strain>
    </source>
</reference>
<evidence type="ECO:0000313" key="2">
    <source>
        <dbReference type="EMBL" id="UFZ04615.1"/>
    </source>
</evidence>
<accession>A0ABY3RB66</accession>
<proteinExistence type="predicted"/>
<evidence type="ECO:0000313" key="3">
    <source>
        <dbReference type="Proteomes" id="UP001431010"/>
    </source>
</evidence>
<name>A0ABY3RB66_9BRAD</name>
<dbReference type="EMBL" id="CP088156">
    <property type="protein sequence ID" value="UFZ04615.1"/>
    <property type="molecule type" value="Genomic_DNA"/>
</dbReference>
<dbReference type="RefSeq" id="WP_231321479.1">
    <property type="nucleotide sequence ID" value="NZ_CP088156.1"/>
</dbReference>